<name>A0A6A4HFN7_9AGAR</name>
<dbReference type="InterPro" id="IPR010856">
    <property type="entry name" value="Gig2-like"/>
</dbReference>
<organism evidence="2 3">
    <name type="scientific">Gymnopus androsaceus JB14</name>
    <dbReference type="NCBI Taxonomy" id="1447944"/>
    <lineage>
        <taxon>Eukaryota</taxon>
        <taxon>Fungi</taxon>
        <taxon>Dikarya</taxon>
        <taxon>Basidiomycota</taxon>
        <taxon>Agaricomycotina</taxon>
        <taxon>Agaricomycetes</taxon>
        <taxon>Agaricomycetidae</taxon>
        <taxon>Agaricales</taxon>
        <taxon>Marasmiineae</taxon>
        <taxon>Omphalotaceae</taxon>
        <taxon>Gymnopus</taxon>
    </lineage>
</organism>
<dbReference type="InterPro" id="IPR027443">
    <property type="entry name" value="IPNS-like_sf"/>
</dbReference>
<dbReference type="PANTHER" id="PTHR30613">
    <property type="entry name" value="UNCHARACTERIZED PROTEIN YBIU-RELATED"/>
    <property type="match status" value="1"/>
</dbReference>
<dbReference type="AlphaFoldDB" id="A0A6A4HFN7"/>
<dbReference type="EMBL" id="ML769511">
    <property type="protein sequence ID" value="KAE9396573.1"/>
    <property type="molecule type" value="Genomic_DNA"/>
</dbReference>
<protein>
    <submittedName>
        <fullName evidence="2">Uncharacterized protein</fullName>
    </submittedName>
</protein>
<feature type="compositionally biased region" description="Basic and acidic residues" evidence="1">
    <location>
        <begin position="56"/>
        <end position="67"/>
    </location>
</feature>
<dbReference type="OrthoDB" id="8249012at2759"/>
<dbReference type="Gene3D" id="2.60.120.330">
    <property type="entry name" value="B-lactam Antibiotic, Isopenicillin N Synthase, Chain"/>
    <property type="match status" value="1"/>
</dbReference>
<reference evidence="2" key="1">
    <citation type="journal article" date="2019" name="Environ. Microbiol.">
        <title>Fungal ecological strategies reflected in gene transcription - a case study of two litter decomposers.</title>
        <authorList>
            <person name="Barbi F."/>
            <person name="Kohler A."/>
            <person name="Barry K."/>
            <person name="Baskaran P."/>
            <person name="Daum C."/>
            <person name="Fauchery L."/>
            <person name="Ihrmark K."/>
            <person name="Kuo A."/>
            <person name="LaButti K."/>
            <person name="Lipzen A."/>
            <person name="Morin E."/>
            <person name="Grigoriev I.V."/>
            <person name="Henrissat B."/>
            <person name="Lindahl B."/>
            <person name="Martin F."/>
        </authorList>
    </citation>
    <scope>NUCLEOTIDE SEQUENCE</scope>
    <source>
        <strain evidence="2">JB14</strain>
    </source>
</reference>
<proteinExistence type="predicted"/>
<evidence type="ECO:0000313" key="2">
    <source>
        <dbReference type="EMBL" id="KAE9396573.1"/>
    </source>
</evidence>
<keyword evidence="3" id="KW-1185">Reference proteome</keyword>
<evidence type="ECO:0000256" key="1">
    <source>
        <dbReference type="SAM" id="MobiDB-lite"/>
    </source>
</evidence>
<dbReference type="PANTHER" id="PTHR30613:SF1">
    <property type="entry name" value="DUF1479 DOMAIN PROTEIN (AFU_ORTHOLOGUE AFUA_5G09280)"/>
    <property type="match status" value="1"/>
</dbReference>
<dbReference type="Pfam" id="PF07350">
    <property type="entry name" value="Gig2-like"/>
    <property type="match status" value="1"/>
</dbReference>
<dbReference type="Proteomes" id="UP000799118">
    <property type="component" value="Unassembled WGS sequence"/>
</dbReference>
<sequence length="111" mass="12355">MVHKVKNEHKGVNDSSVMYIPVVPLRAYNVGNLVEQRKAFLEGVPLPDMPQSNLEGLEKDHEDRGKPGDILTIEGRRLMGLEPFESNEVGITSGQKSIRKIENEALGFEGE</sequence>
<accession>A0A6A4HFN7</accession>
<gene>
    <name evidence="2" type="ORF">BT96DRAFT_1021278</name>
</gene>
<feature type="region of interest" description="Disordered" evidence="1">
    <location>
        <begin position="46"/>
        <end position="67"/>
    </location>
</feature>
<evidence type="ECO:0000313" key="3">
    <source>
        <dbReference type="Proteomes" id="UP000799118"/>
    </source>
</evidence>
<dbReference type="SUPFAM" id="SSF51197">
    <property type="entry name" value="Clavaminate synthase-like"/>
    <property type="match status" value="1"/>
</dbReference>